<evidence type="ECO:0000256" key="4">
    <source>
        <dbReference type="ARBA" id="ARBA00022741"/>
    </source>
</evidence>
<feature type="coiled-coil region" evidence="10">
    <location>
        <begin position="417"/>
        <end position="444"/>
    </location>
</feature>
<comment type="subcellular location">
    <subcellularLocation>
        <location evidence="1">Cytoplasm</location>
        <location evidence="1">Cytoskeleton</location>
    </subcellularLocation>
</comment>
<dbReference type="GO" id="GO:0008017">
    <property type="term" value="F:microtubule binding"/>
    <property type="evidence" value="ECO:0007669"/>
    <property type="project" value="InterPro"/>
</dbReference>
<evidence type="ECO:0000256" key="1">
    <source>
        <dbReference type="ARBA" id="ARBA00004245"/>
    </source>
</evidence>
<protein>
    <submittedName>
        <fullName evidence="13">Kinesin-domain-containing protein</fullName>
    </submittedName>
</protein>
<evidence type="ECO:0000256" key="11">
    <source>
        <dbReference type="SAM" id="MobiDB-lite"/>
    </source>
</evidence>
<dbReference type="InterPro" id="IPR036961">
    <property type="entry name" value="Kinesin_motor_dom_sf"/>
</dbReference>
<dbReference type="InterPro" id="IPR027640">
    <property type="entry name" value="Kinesin-like_fam"/>
</dbReference>
<feature type="region of interest" description="Disordered" evidence="11">
    <location>
        <begin position="887"/>
        <end position="950"/>
    </location>
</feature>
<feature type="compositionally biased region" description="Polar residues" evidence="11">
    <location>
        <begin position="733"/>
        <end position="743"/>
    </location>
</feature>
<evidence type="ECO:0000256" key="6">
    <source>
        <dbReference type="ARBA" id="ARBA00023054"/>
    </source>
</evidence>
<evidence type="ECO:0000256" key="8">
    <source>
        <dbReference type="ARBA" id="ARBA00023212"/>
    </source>
</evidence>
<dbReference type="PANTHER" id="PTHR47968:SF13">
    <property type="entry name" value="KINESIN-LIKE PROTEIN KIF19 ISOFORM X1"/>
    <property type="match status" value="1"/>
</dbReference>
<dbReference type="InParanoid" id="A0A316V8S6"/>
<proteinExistence type="inferred from homology"/>
<dbReference type="AlphaFoldDB" id="A0A316V8S6"/>
<dbReference type="FunFam" id="3.40.850.10:FF:000090">
    <property type="entry name" value="Kinesin-like protein"/>
    <property type="match status" value="1"/>
</dbReference>
<dbReference type="FunCoup" id="A0A316V8S6">
    <property type="interactions" value="188"/>
</dbReference>
<accession>A0A316V8S6</accession>
<keyword evidence="5 9" id="KW-0067">ATP-binding</keyword>
<evidence type="ECO:0000256" key="3">
    <source>
        <dbReference type="ARBA" id="ARBA00022701"/>
    </source>
</evidence>
<dbReference type="GO" id="GO:0010970">
    <property type="term" value="P:transport along microtubule"/>
    <property type="evidence" value="ECO:0007669"/>
    <property type="project" value="UniProtKB-ARBA"/>
</dbReference>
<evidence type="ECO:0000256" key="2">
    <source>
        <dbReference type="ARBA" id="ARBA00022490"/>
    </source>
</evidence>
<dbReference type="InterPro" id="IPR001752">
    <property type="entry name" value="Kinesin_motor_dom"/>
</dbReference>
<feature type="binding site" evidence="9">
    <location>
        <begin position="154"/>
        <end position="161"/>
    </location>
    <ligand>
        <name>ATP</name>
        <dbReference type="ChEBI" id="CHEBI:30616"/>
    </ligand>
</feature>
<dbReference type="InterPro" id="IPR019821">
    <property type="entry name" value="Kinesin_motor_CS"/>
</dbReference>
<organism evidence="13 14">
    <name type="scientific">Meira miltonrushii</name>
    <dbReference type="NCBI Taxonomy" id="1280837"/>
    <lineage>
        <taxon>Eukaryota</taxon>
        <taxon>Fungi</taxon>
        <taxon>Dikarya</taxon>
        <taxon>Basidiomycota</taxon>
        <taxon>Ustilaginomycotina</taxon>
        <taxon>Exobasidiomycetes</taxon>
        <taxon>Exobasidiales</taxon>
        <taxon>Brachybasidiaceae</taxon>
        <taxon>Meira</taxon>
    </lineage>
</organism>
<dbReference type="OrthoDB" id="3176171at2759"/>
<evidence type="ECO:0000256" key="5">
    <source>
        <dbReference type="ARBA" id="ARBA00022840"/>
    </source>
</evidence>
<feature type="region of interest" description="Disordered" evidence="11">
    <location>
        <begin position="971"/>
        <end position="1022"/>
    </location>
</feature>
<evidence type="ECO:0000313" key="14">
    <source>
        <dbReference type="Proteomes" id="UP000245771"/>
    </source>
</evidence>
<dbReference type="GO" id="GO:0008574">
    <property type="term" value="F:plus-end-directed microtubule motor activity"/>
    <property type="evidence" value="ECO:0007669"/>
    <property type="project" value="UniProtKB-ARBA"/>
</dbReference>
<dbReference type="PANTHER" id="PTHR47968">
    <property type="entry name" value="CENTROMERE PROTEIN E"/>
    <property type="match status" value="1"/>
</dbReference>
<evidence type="ECO:0000256" key="10">
    <source>
        <dbReference type="SAM" id="Coils"/>
    </source>
</evidence>
<feature type="compositionally biased region" description="Polar residues" evidence="11">
    <location>
        <begin position="897"/>
        <end position="911"/>
    </location>
</feature>
<feature type="compositionally biased region" description="Low complexity" evidence="11">
    <location>
        <begin position="780"/>
        <end position="793"/>
    </location>
</feature>
<keyword evidence="4 9" id="KW-0547">Nucleotide-binding</keyword>
<feature type="region of interest" description="Disordered" evidence="11">
    <location>
        <begin position="19"/>
        <end position="60"/>
    </location>
</feature>
<feature type="region of interest" description="Disordered" evidence="11">
    <location>
        <begin position="724"/>
        <end position="824"/>
    </location>
</feature>
<dbReference type="GO" id="GO:0005524">
    <property type="term" value="F:ATP binding"/>
    <property type="evidence" value="ECO:0007669"/>
    <property type="project" value="UniProtKB-UniRule"/>
</dbReference>
<dbReference type="GO" id="GO:0033047">
    <property type="term" value="P:regulation of mitotic sister chromatid segregation"/>
    <property type="evidence" value="ECO:0007669"/>
    <property type="project" value="UniProtKB-ARBA"/>
</dbReference>
<dbReference type="GO" id="GO:0051656">
    <property type="term" value="P:establishment of organelle localization"/>
    <property type="evidence" value="ECO:0007669"/>
    <property type="project" value="UniProtKB-ARBA"/>
</dbReference>
<reference evidence="13 14" key="1">
    <citation type="journal article" date="2018" name="Mol. Biol. Evol.">
        <title>Broad Genomic Sampling Reveals a Smut Pathogenic Ancestry of the Fungal Clade Ustilaginomycotina.</title>
        <authorList>
            <person name="Kijpornyongpan T."/>
            <person name="Mondo S.J."/>
            <person name="Barry K."/>
            <person name="Sandor L."/>
            <person name="Lee J."/>
            <person name="Lipzen A."/>
            <person name="Pangilinan J."/>
            <person name="LaButti K."/>
            <person name="Hainaut M."/>
            <person name="Henrissat B."/>
            <person name="Grigoriev I.V."/>
            <person name="Spatafora J.W."/>
            <person name="Aime M.C."/>
        </authorList>
    </citation>
    <scope>NUCLEOTIDE SEQUENCE [LARGE SCALE GENOMIC DNA]</scope>
    <source>
        <strain evidence="13 14">MCA 3882</strain>
    </source>
</reference>
<dbReference type="GO" id="GO:0090307">
    <property type="term" value="P:mitotic spindle assembly"/>
    <property type="evidence" value="ECO:0007669"/>
    <property type="project" value="UniProtKB-ARBA"/>
</dbReference>
<dbReference type="Gene3D" id="3.40.850.10">
    <property type="entry name" value="Kinesin motor domain"/>
    <property type="match status" value="1"/>
</dbReference>
<feature type="compositionally biased region" description="Low complexity" evidence="11">
    <location>
        <begin position="41"/>
        <end position="55"/>
    </location>
</feature>
<sequence>MAESSISVAVRVRPFSGKEKAQLAPTDTYQPFLGDGGLSGGSPSKSAGNTSITNGNGTGPSLRTKYLRNIVQAVDDKVLIFDAPENNPLYKNSHAGSGTQNTFAHGMRKPRDIRYAFDRVFDSSCGQEKVFENTTKPLLDGILNGFNASVFAYGATGCGKTHTISGTPEDPGVIFLTMRELYQRIEENREESDVQIRLSYLEIYNEQIRDLLSPTPTPPGQGLMLREDATNRISVVGITEHVPESPERVLDMIQEGNQRRTMSPTEANAVSSRSHAVLQINVTQRPRTADTVMEFTSASLNIIDLAGSERAAATRNNGARMKEGANINKSLLALGNCINALCQSGGQKGRHIPYRNSKLTRLLKFSLGGNCKTVMIVCVSPSSAHYDETYNTLKYANQAKNIRTKVSRNMLNVDRHVAQYVQAIHELKEEVAQLKAKLADRATVESAGEKRRRVEMAEEVEEVRKKMRTSTESVKAVVSQKAVHEAMLMAANVRIVPLRQRLQQLEEENPATGTDSADVESEKQVLRKMIARQEAILADRTMQSDVQNLANSLQMHRGALLVASNNVKFDEHATASVRIVGESMMTELEAHKSNIMADTMSKQLGAGMGILADFVYLGARCTVALKETANELEKVSEPKGDSSSQLIEQLRATSQINDETFTRHIGIHTAAAAQSPTALRRSTNLRRTRSSIAGHASGPITANITGPAARLIAQKRASMVPPSSAASAMALSGNNATGPLNNKTARRPSVRRVSAVGMRRTSQPSGRRVSQNSVETAKLSASVSAAGPPVSVAEQPKKTFRWADEAGIGSIDDKKNDNERLAQGPSRAIRTSLSTATNGHSQPAAALNAPGLASIRREMTNEASPNKDLASSSAEWEDMSKDAFEVAPVRKPLGSSKLANESVASKASSTNPKKRDGMFDRSFLRKKESGQEDANVAGNSSCSDAMDTDESTDDLLKMIGKIDRNGGEIAAAVTSSAPLSNSVRSSPYRRRESSTSSSNVTPGSGIGPIRTRPSRSSAAHEA</sequence>
<dbReference type="GeneID" id="37020937"/>
<dbReference type="EMBL" id="KZ819604">
    <property type="protein sequence ID" value="PWN33890.1"/>
    <property type="molecule type" value="Genomic_DNA"/>
</dbReference>
<evidence type="ECO:0000259" key="12">
    <source>
        <dbReference type="PROSITE" id="PS50067"/>
    </source>
</evidence>
<evidence type="ECO:0000256" key="7">
    <source>
        <dbReference type="ARBA" id="ARBA00023175"/>
    </source>
</evidence>
<evidence type="ECO:0000313" key="13">
    <source>
        <dbReference type="EMBL" id="PWN33890.1"/>
    </source>
</evidence>
<feature type="compositionally biased region" description="Polar residues" evidence="11">
    <location>
        <begin position="760"/>
        <end position="775"/>
    </location>
</feature>
<feature type="compositionally biased region" description="Basic and acidic residues" evidence="11">
    <location>
        <begin position="811"/>
        <end position="820"/>
    </location>
</feature>
<dbReference type="CDD" id="cd01370">
    <property type="entry name" value="KISc_KIP3_like"/>
    <property type="match status" value="1"/>
</dbReference>
<dbReference type="STRING" id="1280837.A0A316V8S6"/>
<keyword evidence="8" id="KW-0206">Cytoskeleton</keyword>
<feature type="compositionally biased region" description="Basic and acidic residues" evidence="11">
    <location>
        <begin position="795"/>
        <end position="804"/>
    </location>
</feature>
<dbReference type="PRINTS" id="PR00380">
    <property type="entry name" value="KINESINHEAVY"/>
</dbReference>
<dbReference type="GO" id="GO:0035371">
    <property type="term" value="C:microtubule plus-end"/>
    <property type="evidence" value="ECO:0007669"/>
    <property type="project" value="UniProtKB-ARBA"/>
</dbReference>
<keyword evidence="14" id="KW-1185">Reference proteome</keyword>
<keyword evidence="7 9" id="KW-0505">Motor protein</keyword>
<evidence type="ECO:0000256" key="9">
    <source>
        <dbReference type="PROSITE-ProRule" id="PRU00283"/>
    </source>
</evidence>
<comment type="similarity">
    <text evidence="9">Belongs to the TRAFAC class myosin-kinesin ATPase superfamily. Kinesin family.</text>
</comment>
<dbReference type="RefSeq" id="XP_025354192.1">
    <property type="nucleotide sequence ID" value="XM_025499156.1"/>
</dbReference>
<name>A0A316V8S6_9BASI</name>
<dbReference type="GO" id="GO:0070462">
    <property type="term" value="P:plus-end specific microtubule depolymerization"/>
    <property type="evidence" value="ECO:0007669"/>
    <property type="project" value="UniProtKB-ARBA"/>
</dbReference>
<dbReference type="Pfam" id="PF00225">
    <property type="entry name" value="Kinesin"/>
    <property type="match status" value="1"/>
</dbReference>
<dbReference type="GO" id="GO:0005634">
    <property type="term" value="C:nucleus"/>
    <property type="evidence" value="ECO:0007669"/>
    <property type="project" value="UniProtKB-ARBA"/>
</dbReference>
<dbReference type="Proteomes" id="UP000245771">
    <property type="component" value="Unassembled WGS sequence"/>
</dbReference>
<keyword evidence="6 10" id="KW-0175">Coiled coil</keyword>
<dbReference type="SMART" id="SM00129">
    <property type="entry name" value="KISc"/>
    <property type="match status" value="1"/>
</dbReference>
<feature type="domain" description="Kinesin motor" evidence="12">
    <location>
        <begin position="5"/>
        <end position="402"/>
    </location>
</feature>
<gene>
    <name evidence="13" type="ORF">FA14DRAFT_161520</name>
</gene>
<dbReference type="SUPFAM" id="SSF52540">
    <property type="entry name" value="P-loop containing nucleoside triphosphate hydrolases"/>
    <property type="match status" value="1"/>
</dbReference>
<keyword evidence="2" id="KW-0963">Cytoplasm</keyword>
<dbReference type="InterPro" id="IPR027417">
    <property type="entry name" value="P-loop_NTPase"/>
</dbReference>
<dbReference type="PROSITE" id="PS50067">
    <property type="entry name" value="KINESIN_MOTOR_2"/>
    <property type="match status" value="1"/>
</dbReference>
<dbReference type="PROSITE" id="PS00411">
    <property type="entry name" value="KINESIN_MOTOR_1"/>
    <property type="match status" value="1"/>
</dbReference>
<keyword evidence="3" id="KW-0493">Microtubule</keyword>
<feature type="compositionally biased region" description="Basic and acidic residues" evidence="11">
    <location>
        <begin position="913"/>
        <end position="930"/>
    </location>
</feature>
<dbReference type="GO" id="GO:0061673">
    <property type="term" value="C:mitotic spindle astral microtubule"/>
    <property type="evidence" value="ECO:0007669"/>
    <property type="project" value="UniProtKB-ARBA"/>
</dbReference>